<keyword evidence="2 6" id="KW-0560">Oxidoreductase</keyword>
<dbReference type="Pfam" id="PF00171">
    <property type="entry name" value="Aldedh"/>
    <property type="match status" value="1"/>
</dbReference>
<accession>A0A385SXL7</accession>
<dbReference type="GO" id="GO:0004029">
    <property type="term" value="F:aldehyde dehydrogenase (NAD+) activity"/>
    <property type="evidence" value="ECO:0007669"/>
    <property type="project" value="UniProtKB-EC"/>
</dbReference>
<dbReference type="Proteomes" id="UP000266183">
    <property type="component" value="Chromosome"/>
</dbReference>
<dbReference type="InterPro" id="IPR016160">
    <property type="entry name" value="Ald_DH_CS_CYS"/>
</dbReference>
<dbReference type="OrthoDB" id="9762913at2"/>
<dbReference type="InterPro" id="IPR016162">
    <property type="entry name" value="Ald_DH_N"/>
</dbReference>
<dbReference type="AlphaFoldDB" id="A0A385SXL7"/>
<dbReference type="FunFam" id="3.40.309.10:FF:000012">
    <property type="entry name" value="Betaine aldehyde dehydrogenase"/>
    <property type="match status" value="1"/>
</dbReference>
<evidence type="ECO:0000259" key="7">
    <source>
        <dbReference type="Pfam" id="PF00171"/>
    </source>
</evidence>
<comment type="similarity">
    <text evidence="1 6">Belongs to the aldehyde dehydrogenase family.</text>
</comment>
<dbReference type="KEGG" id="chk:D4L85_31480"/>
<keyword evidence="9" id="KW-1185">Reference proteome</keyword>
<dbReference type="PANTHER" id="PTHR42804">
    <property type="entry name" value="ALDEHYDE DEHYDROGENASE"/>
    <property type="match status" value="1"/>
</dbReference>
<dbReference type="PANTHER" id="PTHR42804:SF1">
    <property type="entry name" value="ALDEHYDE DEHYDROGENASE-RELATED"/>
    <property type="match status" value="1"/>
</dbReference>
<dbReference type="PROSITE" id="PS00687">
    <property type="entry name" value="ALDEHYDE_DEHYDR_GLU"/>
    <property type="match status" value="1"/>
</dbReference>
<dbReference type="EMBL" id="CP032382">
    <property type="protein sequence ID" value="AYB34827.1"/>
    <property type="molecule type" value="Genomic_DNA"/>
</dbReference>
<organism evidence="8 9">
    <name type="scientific">Chryseolinea soli</name>
    <dbReference type="NCBI Taxonomy" id="2321403"/>
    <lineage>
        <taxon>Bacteria</taxon>
        <taxon>Pseudomonadati</taxon>
        <taxon>Bacteroidota</taxon>
        <taxon>Cytophagia</taxon>
        <taxon>Cytophagales</taxon>
        <taxon>Fulvivirgaceae</taxon>
        <taxon>Chryseolinea</taxon>
    </lineage>
</organism>
<dbReference type="Gene3D" id="3.40.605.10">
    <property type="entry name" value="Aldehyde Dehydrogenase, Chain A, domain 1"/>
    <property type="match status" value="1"/>
</dbReference>
<evidence type="ECO:0000256" key="4">
    <source>
        <dbReference type="ARBA" id="ARBA00049194"/>
    </source>
</evidence>
<gene>
    <name evidence="8" type="ORF">D4L85_31480</name>
</gene>
<protein>
    <recommendedName>
        <fullName evidence="3">aldehyde dehydrogenase (NAD(+))</fullName>
        <ecNumber evidence="3">1.2.1.3</ecNumber>
    </recommendedName>
</protein>
<evidence type="ECO:0000256" key="6">
    <source>
        <dbReference type="RuleBase" id="RU003345"/>
    </source>
</evidence>
<proteinExistence type="inferred from homology"/>
<dbReference type="SUPFAM" id="SSF53720">
    <property type="entry name" value="ALDH-like"/>
    <property type="match status" value="1"/>
</dbReference>
<dbReference type="PROSITE" id="PS00070">
    <property type="entry name" value="ALDEHYDE_DEHYDR_CYS"/>
    <property type="match status" value="1"/>
</dbReference>
<dbReference type="FunFam" id="3.40.605.10:FF:000007">
    <property type="entry name" value="NAD/NADP-dependent betaine aldehyde dehydrogenase"/>
    <property type="match status" value="1"/>
</dbReference>
<dbReference type="InterPro" id="IPR016161">
    <property type="entry name" value="Ald_DH/histidinol_DH"/>
</dbReference>
<dbReference type="InterPro" id="IPR016163">
    <property type="entry name" value="Ald_DH_C"/>
</dbReference>
<dbReference type="Gene3D" id="3.40.309.10">
    <property type="entry name" value="Aldehyde Dehydrogenase, Chain A, domain 2"/>
    <property type="match status" value="1"/>
</dbReference>
<dbReference type="EC" id="1.2.1.3" evidence="3"/>
<dbReference type="InterPro" id="IPR015590">
    <property type="entry name" value="Aldehyde_DH_dom"/>
</dbReference>
<evidence type="ECO:0000256" key="3">
    <source>
        <dbReference type="ARBA" id="ARBA00024226"/>
    </source>
</evidence>
<dbReference type="CDD" id="cd07138">
    <property type="entry name" value="ALDH_CddD_SSP0762"/>
    <property type="match status" value="1"/>
</dbReference>
<dbReference type="InterPro" id="IPR029510">
    <property type="entry name" value="Ald_DH_CS_GLU"/>
</dbReference>
<evidence type="ECO:0000313" key="9">
    <source>
        <dbReference type="Proteomes" id="UP000266183"/>
    </source>
</evidence>
<name>A0A385SXL7_9BACT</name>
<evidence type="ECO:0000256" key="1">
    <source>
        <dbReference type="ARBA" id="ARBA00009986"/>
    </source>
</evidence>
<comment type="catalytic activity">
    <reaction evidence="4">
        <text>an aldehyde + NAD(+) + H2O = a carboxylate + NADH + 2 H(+)</text>
        <dbReference type="Rhea" id="RHEA:16185"/>
        <dbReference type="ChEBI" id="CHEBI:15377"/>
        <dbReference type="ChEBI" id="CHEBI:15378"/>
        <dbReference type="ChEBI" id="CHEBI:17478"/>
        <dbReference type="ChEBI" id="CHEBI:29067"/>
        <dbReference type="ChEBI" id="CHEBI:57540"/>
        <dbReference type="ChEBI" id="CHEBI:57945"/>
        <dbReference type="EC" id="1.2.1.3"/>
    </reaction>
</comment>
<dbReference type="RefSeq" id="WP_119758080.1">
    <property type="nucleotide sequence ID" value="NZ_CP032382.1"/>
</dbReference>
<feature type="active site" evidence="5">
    <location>
        <position position="244"/>
    </location>
</feature>
<evidence type="ECO:0000256" key="2">
    <source>
        <dbReference type="ARBA" id="ARBA00023002"/>
    </source>
</evidence>
<feature type="domain" description="Aldehyde dehydrogenase" evidence="7">
    <location>
        <begin position="14"/>
        <end position="468"/>
    </location>
</feature>
<evidence type="ECO:0000256" key="5">
    <source>
        <dbReference type="PROSITE-ProRule" id="PRU10007"/>
    </source>
</evidence>
<reference evidence="9" key="1">
    <citation type="submission" date="2018-09" db="EMBL/GenBank/DDBJ databases">
        <title>Chryseolinea sp. KIS68-18 isolated from soil.</title>
        <authorList>
            <person name="Weon H.-Y."/>
            <person name="Kwon S.-W."/>
            <person name="Lee S.A."/>
        </authorList>
    </citation>
    <scope>NUCLEOTIDE SEQUENCE [LARGE SCALE GENOMIC DNA]</scope>
    <source>
        <strain evidence="9">KIS68-18</strain>
    </source>
</reference>
<evidence type="ECO:0000313" key="8">
    <source>
        <dbReference type="EMBL" id="AYB34827.1"/>
    </source>
</evidence>
<sequence length="471" mass="51144">MKTINKFYINGEFVTPHGTEILELINPTTNKKMAEVTLGDVEDARAAIVAAKVAFTTFSKTTKDERIGYLEKLRATIKRRANDLTDVMVEEYGGVRQFCTMVTNNAIEDVSAMIDTLKHFDLERKTGKSRVRLQPVGVVGIIIPWNMSNGFIVTKLSTAIAAGCTSVVKPSEMSAQQTQVMAECFHEAGIPKGVVNFLNGMGDVIGGEITRNPDINKIAFTGSTGVGKIIMRGAVESMKRVTMELGGKSPNIILDDANLQQAIPMAITIAFLNSGQACAAGTRLLVPESKLKDVNEIAKYTVDNIKVGDPGSMETMVGPMVSKKQFDRVQEYIKVGQQEGATLLVGGLGKPKGLENGYFAKATIFTNVKNSMRIAQEEIFGPVLSIIPYKNDEDAIAIANDTTYGLAAYVTSADKERAYRVASQIDAGRICINGFMHDSKAPFGGFKQSGVGREYGEFGLEEYLEPKAFLE</sequence>